<name>A0A9D1PHV0_9FIRM</name>
<dbReference type="SUPFAM" id="SSF51261">
    <property type="entry name" value="Duplicated hybrid motif"/>
    <property type="match status" value="1"/>
</dbReference>
<dbReference type="Pfam" id="PF24568">
    <property type="entry name" value="CC_PcsB"/>
    <property type="match status" value="1"/>
</dbReference>
<protein>
    <submittedName>
        <fullName evidence="6">Peptidoglycan DD-metalloendopeptidase family protein</fullName>
    </submittedName>
</protein>
<dbReference type="PANTHER" id="PTHR21666">
    <property type="entry name" value="PEPTIDASE-RELATED"/>
    <property type="match status" value="1"/>
</dbReference>
<evidence type="ECO:0000256" key="2">
    <source>
        <dbReference type="SAM" id="Coils"/>
    </source>
</evidence>
<dbReference type="Gene3D" id="2.70.70.10">
    <property type="entry name" value="Glucose Permease (Domain IIA)"/>
    <property type="match status" value="1"/>
</dbReference>
<comment type="caution">
    <text evidence="6">The sequence shown here is derived from an EMBL/GenBank/DDBJ whole genome shotgun (WGS) entry which is preliminary data.</text>
</comment>
<feature type="compositionally biased region" description="Basic and acidic residues" evidence="3">
    <location>
        <begin position="195"/>
        <end position="235"/>
    </location>
</feature>
<feature type="region of interest" description="Disordered" evidence="3">
    <location>
        <begin position="254"/>
        <end position="287"/>
    </location>
</feature>
<evidence type="ECO:0000259" key="4">
    <source>
        <dbReference type="Pfam" id="PF01551"/>
    </source>
</evidence>
<accession>A0A9D1PHV0</accession>
<dbReference type="Pfam" id="PF01551">
    <property type="entry name" value="Peptidase_M23"/>
    <property type="match status" value="1"/>
</dbReference>
<evidence type="ECO:0000256" key="1">
    <source>
        <dbReference type="ARBA" id="ARBA00022729"/>
    </source>
</evidence>
<evidence type="ECO:0000313" key="6">
    <source>
        <dbReference type="EMBL" id="HIV61703.1"/>
    </source>
</evidence>
<feature type="region of interest" description="Disordered" evidence="3">
    <location>
        <begin position="185"/>
        <end position="235"/>
    </location>
</feature>
<proteinExistence type="predicted"/>
<reference evidence="6" key="1">
    <citation type="journal article" date="2021" name="PeerJ">
        <title>Extensive microbial diversity within the chicken gut microbiome revealed by metagenomics and culture.</title>
        <authorList>
            <person name="Gilroy R."/>
            <person name="Ravi A."/>
            <person name="Getino M."/>
            <person name="Pursley I."/>
            <person name="Horton D.L."/>
            <person name="Alikhan N.F."/>
            <person name="Baker D."/>
            <person name="Gharbi K."/>
            <person name="Hall N."/>
            <person name="Watson M."/>
            <person name="Adriaenssens E.M."/>
            <person name="Foster-Nyarko E."/>
            <person name="Jarju S."/>
            <person name="Secka A."/>
            <person name="Antonio M."/>
            <person name="Oren A."/>
            <person name="Chaudhuri R.R."/>
            <person name="La Ragione R."/>
            <person name="Hildebrand F."/>
            <person name="Pallen M.J."/>
        </authorList>
    </citation>
    <scope>NUCLEOTIDE SEQUENCE</scope>
    <source>
        <strain evidence="6">CHK193-4272</strain>
    </source>
</reference>
<evidence type="ECO:0000259" key="5">
    <source>
        <dbReference type="Pfam" id="PF24568"/>
    </source>
</evidence>
<dbReference type="PANTHER" id="PTHR21666:SF270">
    <property type="entry name" value="MUREIN HYDROLASE ACTIVATOR ENVC"/>
    <property type="match status" value="1"/>
</dbReference>
<evidence type="ECO:0000256" key="3">
    <source>
        <dbReference type="SAM" id="MobiDB-lite"/>
    </source>
</evidence>
<dbReference type="InterPro" id="IPR057309">
    <property type="entry name" value="PcsB_CC"/>
</dbReference>
<dbReference type="InterPro" id="IPR016047">
    <property type="entry name" value="M23ase_b-sheet_dom"/>
</dbReference>
<feature type="domain" description="Peptidoglycan hydrolase PcsB coiled-coil" evidence="5">
    <location>
        <begin position="109"/>
        <end position="182"/>
    </location>
</feature>
<keyword evidence="1" id="KW-0732">Signal</keyword>
<keyword evidence="2" id="KW-0175">Coiled coil</keyword>
<organism evidence="6 7">
    <name type="scientific">Candidatus Butyricicoccus avistercoris</name>
    <dbReference type="NCBI Taxonomy" id="2838518"/>
    <lineage>
        <taxon>Bacteria</taxon>
        <taxon>Bacillati</taxon>
        <taxon>Bacillota</taxon>
        <taxon>Clostridia</taxon>
        <taxon>Eubacteriales</taxon>
        <taxon>Butyricicoccaceae</taxon>
        <taxon>Butyricicoccus</taxon>
    </lineage>
</organism>
<dbReference type="InterPro" id="IPR050570">
    <property type="entry name" value="Cell_wall_metabolism_enzyme"/>
</dbReference>
<feature type="compositionally biased region" description="Low complexity" evidence="3">
    <location>
        <begin position="261"/>
        <end position="287"/>
    </location>
</feature>
<gene>
    <name evidence="6" type="ORF">H9746_02485</name>
</gene>
<dbReference type="EMBL" id="DXIE01000018">
    <property type="protein sequence ID" value="HIV61703.1"/>
    <property type="molecule type" value="Genomic_DNA"/>
</dbReference>
<evidence type="ECO:0000313" key="7">
    <source>
        <dbReference type="Proteomes" id="UP000886808"/>
    </source>
</evidence>
<dbReference type="CDD" id="cd12797">
    <property type="entry name" value="M23_peptidase"/>
    <property type="match status" value="1"/>
</dbReference>
<sequence length="415" mass="44511">MLSKKAVRIVSVVIAIALLITMVAGGIISIMSTASAASVSELKDQLSSIESQKKELQSVLDNLQGEIENTTEKITVLTDQIKVTKSDIQKTEEIIESYDDQIADKEVEIEEAQVKLDEQTELFETRMRVMYENGNDIGYLDVILGSKSFSDMLSRLEIVSEIMQSDKKIVNDFKQAKADLEDAKQALVDSQNEQKAYKESLEQKNETLESQRDELETTKSKLEGDADKADAEKAALEAEKQAIRDEIAEISRKSAEEAAKKAQQQQQSNSSSNNSSGGGSSVPSGSGTISVWPAPSYSRISSGFGYRGAPTAGASTYHKGVDLAGPSNSAIVAAGSGTVVKSYYSSSYGNYVAIDHGGGIVTGYAHMNSRSVSVGQTVSAGQQIGKLGSTGISTGPHLHFEVFVNGSAVNPMNYF</sequence>
<feature type="domain" description="M23ase beta-sheet core" evidence="4">
    <location>
        <begin position="317"/>
        <end position="411"/>
    </location>
</feature>
<reference evidence="6" key="2">
    <citation type="submission" date="2021-04" db="EMBL/GenBank/DDBJ databases">
        <authorList>
            <person name="Gilroy R."/>
        </authorList>
    </citation>
    <scope>NUCLEOTIDE SEQUENCE</scope>
    <source>
        <strain evidence="6">CHK193-4272</strain>
    </source>
</reference>
<dbReference type="AlphaFoldDB" id="A0A9D1PHV0"/>
<dbReference type="Proteomes" id="UP000886808">
    <property type="component" value="Unassembled WGS sequence"/>
</dbReference>
<dbReference type="InterPro" id="IPR011055">
    <property type="entry name" value="Dup_hybrid_motif"/>
</dbReference>
<dbReference type="GO" id="GO:0004222">
    <property type="term" value="F:metalloendopeptidase activity"/>
    <property type="evidence" value="ECO:0007669"/>
    <property type="project" value="TreeGrafter"/>
</dbReference>
<dbReference type="Gene3D" id="6.10.250.3150">
    <property type="match status" value="1"/>
</dbReference>
<feature type="coiled-coil region" evidence="2">
    <location>
        <begin position="39"/>
        <end position="122"/>
    </location>
</feature>